<name>A0A835KMP2_9POAL</name>
<feature type="repeat" description="HEAT" evidence="2">
    <location>
        <begin position="790"/>
        <end position="828"/>
    </location>
</feature>
<dbReference type="PROSITE" id="PS50077">
    <property type="entry name" value="HEAT_REPEAT"/>
    <property type="match status" value="1"/>
</dbReference>
<feature type="compositionally biased region" description="Polar residues" evidence="3">
    <location>
        <begin position="471"/>
        <end position="480"/>
    </location>
</feature>
<dbReference type="GO" id="GO:0008017">
    <property type="term" value="F:microtubule binding"/>
    <property type="evidence" value="ECO:0007669"/>
    <property type="project" value="TreeGrafter"/>
</dbReference>
<feature type="region of interest" description="Disordered" evidence="3">
    <location>
        <begin position="462"/>
        <end position="481"/>
    </location>
</feature>
<dbReference type="OrthoDB" id="46159at2759"/>
<organism evidence="5 6">
    <name type="scientific">Digitaria exilis</name>
    <dbReference type="NCBI Taxonomy" id="1010633"/>
    <lineage>
        <taxon>Eukaryota</taxon>
        <taxon>Viridiplantae</taxon>
        <taxon>Streptophyta</taxon>
        <taxon>Embryophyta</taxon>
        <taxon>Tracheophyta</taxon>
        <taxon>Spermatophyta</taxon>
        <taxon>Magnoliopsida</taxon>
        <taxon>Liliopsida</taxon>
        <taxon>Poales</taxon>
        <taxon>Poaceae</taxon>
        <taxon>PACMAD clade</taxon>
        <taxon>Panicoideae</taxon>
        <taxon>Panicodae</taxon>
        <taxon>Paniceae</taxon>
        <taxon>Anthephorinae</taxon>
        <taxon>Digitaria</taxon>
    </lineage>
</organism>
<dbReference type="PANTHER" id="PTHR21567:SF69">
    <property type="entry name" value="TOG DOMAIN-CONTAINING PROTEIN"/>
    <property type="match status" value="1"/>
</dbReference>
<keyword evidence="1" id="KW-0677">Repeat</keyword>
<feature type="domain" description="TOG" evidence="4">
    <location>
        <begin position="612"/>
        <end position="852"/>
    </location>
</feature>
<feature type="domain" description="TOG" evidence="4">
    <location>
        <begin position="209"/>
        <end position="455"/>
    </location>
</feature>
<dbReference type="AlphaFoldDB" id="A0A835KMP2"/>
<evidence type="ECO:0000313" key="6">
    <source>
        <dbReference type="Proteomes" id="UP000636709"/>
    </source>
</evidence>
<dbReference type="InterPro" id="IPR016024">
    <property type="entry name" value="ARM-type_fold"/>
</dbReference>
<evidence type="ECO:0000259" key="4">
    <source>
        <dbReference type="SMART" id="SM01349"/>
    </source>
</evidence>
<dbReference type="Proteomes" id="UP000636709">
    <property type="component" value="Unassembled WGS sequence"/>
</dbReference>
<dbReference type="GO" id="GO:0005881">
    <property type="term" value="C:cytoplasmic microtubule"/>
    <property type="evidence" value="ECO:0007669"/>
    <property type="project" value="TreeGrafter"/>
</dbReference>
<proteinExistence type="predicted"/>
<dbReference type="Pfam" id="PF21040">
    <property type="entry name" value="CEP104-like_TOG"/>
    <property type="match status" value="1"/>
</dbReference>
<dbReference type="InterPro" id="IPR011989">
    <property type="entry name" value="ARM-like"/>
</dbReference>
<dbReference type="Gene3D" id="1.25.10.10">
    <property type="entry name" value="Leucine-rich Repeat Variant"/>
    <property type="match status" value="2"/>
</dbReference>
<keyword evidence="6" id="KW-1185">Reference proteome</keyword>
<dbReference type="GO" id="GO:0000226">
    <property type="term" value="P:microtubule cytoskeleton organization"/>
    <property type="evidence" value="ECO:0007669"/>
    <property type="project" value="TreeGrafter"/>
</dbReference>
<dbReference type="SUPFAM" id="SSF48371">
    <property type="entry name" value="ARM repeat"/>
    <property type="match status" value="1"/>
</dbReference>
<evidence type="ECO:0000256" key="1">
    <source>
        <dbReference type="ARBA" id="ARBA00022737"/>
    </source>
</evidence>
<evidence type="ECO:0000313" key="5">
    <source>
        <dbReference type="EMBL" id="KAF8748083.1"/>
    </source>
</evidence>
<accession>A0A835KMP2</accession>
<dbReference type="InterPro" id="IPR021133">
    <property type="entry name" value="HEAT_type_2"/>
</dbReference>
<evidence type="ECO:0000256" key="2">
    <source>
        <dbReference type="PROSITE-ProRule" id="PRU00103"/>
    </source>
</evidence>
<sequence length="859" mass="95764">MVILNHSLKYLFRILRNCKVSRVLPLIADTAKNDRSAVLRARGIRFTFLHVLPFTSCKIINDEDGGKHKRYPSLSLHEREVQLSRASSHAGSTHFGVGTSAIIAMDKGGAISSESLSSSSLLLSQSKTIGRGAERSTESMLSSSKQKVSAIESLLKGELIRHPLVILLSHLLRLLHIRPLRRSLRKQVVPRTPASGRRSFDNGHVPSNDMCGYMDGPTSLNDALSEGLSESSDWTARVAAFNFIQILLQQGQKGIQDITQNFEKVMKLFFRYLDDSHHKVAQAAFSTLADIIPAFEKHFEIYVERILPYIFSRLIDPKELVRQPCSSTLEIVGRTYSIDTLLPALVRSLDQQRSPKAKLAVIEFGNKSFENYTVNSEGYINSGFLKLWLTKLAHLIHEKNAKLKEASTSGIISVYSHFDSSAVLSFILRLSIDEQNFVRRSLKQYTPRIEVDLVNYLQNKKERPRPKSYDQVDSSTSSEDGYSLTLKKSFPFGRFSDSLLDTESGTKMNTAQESTILPIGRTSSDVCIDHAKQCFERASEAEGTMQSMELKNNNNIVVEAVHSWADYPEKSDATMDDENSTGTTRLGLGHEGCNSVLAISGEHTQEADPSVDLSSVNIILDASSDPSVPQLLHQIGNDGEVSSLDKQEALQKLLRASINKDKFIWKKYFNQIFTTVIEVLDDVDSSVREISLLLVAEMVQNQIDSMEESIEIILEKLLHMTKDNVGKVSNEAHQCLYIVLAKYDPLRCLAIIVPLLASDDEKTLVVCINCLTKLVGRLSQEELVTQLPSFLPAVFDAFNNQSPDVRKAVVFCLVDIYIILGKEFVPYLEGLSTMQLRLVTIYANRISQARSGAPADAAQ</sequence>
<dbReference type="GO" id="GO:1902903">
    <property type="term" value="P:regulation of supramolecular fiber organization"/>
    <property type="evidence" value="ECO:0007669"/>
    <property type="project" value="UniProtKB-ARBA"/>
</dbReference>
<dbReference type="GO" id="GO:0031110">
    <property type="term" value="P:regulation of microtubule polymerization or depolymerization"/>
    <property type="evidence" value="ECO:0007669"/>
    <property type="project" value="UniProtKB-ARBA"/>
</dbReference>
<reference evidence="5" key="1">
    <citation type="submission" date="2020-07" db="EMBL/GenBank/DDBJ databases">
        <title>Genome sequence and genetic diversity analysis of an under-domesticated orphan crop, white fonio (Digitaria exilis).</title>
        <authorList>
            <person name="Bennetzen J.L."/>
            <person name="Chen S."/>
            <person name="Ma X."/>
            <person name="Wang X."/>
            <person name="Yssel A.E.J."/>
            <person name="Chaluvadi S.R."/>
            <person name="Johnson M."/>
            <person name="Gangashetty P."/>
            <person name="Hamidou F."/>
            <person name="Sanogo M.D."/>
            <person name="Zwaenepoel A."/>
            <person name="Wallace J."/>
            <person name="Van De Peer Y."/>
            <person name="Van Deynze A."/>
        </authorList>
    </citation>
    <scope>NUCLEOTIDE SEQUENCE</scope>
    <source>
        <tissue evidence="5">Leaves</tissue>
    </source>
</reference>
<dbReference type="EMBL" id="JACEFO010001111">
    <property type="protein sequence ID" value="KAF8748083.1"/>
    <property type="molecule type" value="Genomic_DNA"/>
</dbReference>
<evidence type="ECO:0000256" key="3">
    <source>
        <dbReference type="SAM" id="MobiDB-lite"/>
    </source>
</evidence>
<dbReference type="PANTHER" id="PTHR21567">
    <property type="entry name" value="CLASP"/>
    <property type="match status" value="1"/>
</dbReference>
<gene>
    <name evidence="5" type="ORF">HU200_013062</name>
</gene>
<dbReference type="SMART" id="SM01349">
    <property type="entry name" value="TOG"/>
    <property type="match status" value="2"/>
</dbReference>
<dbReference type="InterPro" id="IPR034085">
    <property type="entry name" value="TOG"/>
</dbReference>
<comment type="caution">
    <text evidence="5">The sequence shown here is derived from an EMBL/GenBank/DDBJ whole genome shotgun (WGS) entry which is preliminary data.</text>
</comment>
<protein>
    <recommendedName>
        <fullName evidence="4">TOG domain-containing protein</fullName>
    </recommendedName>
</protein>